<dbReference type="PIRSF" id="PIRSF000676">
    <property type="entry name" value="Homoser_kin"/>
    <property type="match status" value="1"/>
</dbReference>
<keyword evidence="10 13" id="KW-0067">ATP-binding</keyword>
<comment type="similarity">
    <text evidence="2 13">Belongs to the GHMP kinase family. Homoserine kinase subfamily.</text>
</comment>
<evidence type="ECO:0000256" key="10">
    <source>
        <dbReference type="ARBA" id="ARBA00022840"/>
    </source>
</evidence>
<dbReference type="Pfam" id="PF00288">
    <property type="entry name" value="GHMP_kinases_N"/>
    <property type="match status" value="1"/>
</dbReference>
<keyword evidence="5 13" id="KW-0028">Amino-acid biosynthesis</keyword>
<keyword evidence="13" id="KW-0963">Cytoplasm</keyword>
<evidence type="ECO:0000256" key="1">
    <source>
        <dbReference type="ARBA" id="ARBA00005015"/>
    </source>
</evidence>
<comment type="catalytic activity">
    <reaction evidence="11 13">
        <text>L-homoserine + ATP = O-phospho-L-homoserine + ADP + H(+)</text>
        <dbReference type="Rhea" id="RHEA:13985"/>
        <dbReference type="ChEBI" id="CHEBI:15378"/>
        <dbReference type="ChEBI" id="CHEBI:30616"/>
        <dbReference type="ChEBI" id="CHEBI:57476"/>
        <dbReference type="ChEBI" id="CHEBI:57590"/>
        <dbReference type="ChEBI" id="CHEBI:456216"/>
        <dbReference type="EC" id="2.7.1.39"/>
    </reaction>
</comment>
<dbReference type="OrthoDB" id="9769912at2"/>
<evidence type="ECO:0000313" key="16">
    <source>
        <dbReference type="EMBL" id="CCI55061.1"/>
    </source>
</evidence>
<dbReference type="GO" id="GO:0009088">
    <property type="term" value="P:threonine biosynthetic process"/>
    <property type="evidence" value="ECO:0007669"/>
    <property type="project" value="UniProtKB-UniRule"/>
</dbReference>
<dbReference type="PRINTS" id="PR00958">
    <property type="entry name" value="HOMSERKINASE"/>
</dbReference>
<comment type="pathway">
    <text evidence="1 13">Amino-acid biosynthesis; L-threonine biosynthesis; L-threonine from L-aspartate: step 4/5.</text>
</comment>
<dbReference type="PANTHER" id="PTHR20861:SF1">
    <property type="entry name" value="HOMOSERINE KINASE"/>
    <property type="match status" value="1"/>
</dbReference>
<dbReference type="InterPro" id="IPR036554">
    <property type="entry name" value="GHMP_kinase_C_sf"/>
</dbReference>
<gene>
    <name evidence="13 16" type="primary">thrB</name>
    <name evidence="16" type="ORF">BN13_970010</name>
</gene>
<sequence length="316" mass="32225">MPWRPGQRVSVSVPASSANLGPGFDCVGVGLELRDQCEVTVSATPGVRVAADGEGAGSVPTDARHLVARSFLRACEVLGVPAPSGLELRCQNVVPHGRGLGSSATAIVTGVGAAYALLSVATTGRPDVDHYAVNDLAAAREGHPDNSSASVFGQMTLSWLADDQDPAARVQRTTTVRLTPHPSITPVVFVPEVQLSTATARSVLPSQVRLGDAAANSARVGLLVHAMTAAPELLVPATRDYLHQEPRRSSYAASMALVDELRAAGVAATISGAGPSVLALAVGDGAVVAAAKAPAGWRVLTPGFASLGLRVEESSA</sequence>
<dbReference type="GO" id="GO:0004413">
    <property type="term" value="F:homoserine kinase activity"/>
    <property type="evidence" value="ECO:0007669"/>
    <property type="project" value="UniProtKB-UniRule"/>
</dbReference>
<accession>A0A077MCM1</accession>
<feature type="binding site" evidence="13">
    <location>
        <begin position="95"/>
        <end position="105"/>
    </location>
    <ligand>
        <name>ATP</name>
        <dbReference type="ChEBI" id="CHEBI:30616"/>
    </ligand>
</feature>
<name>A0A077MCM1_9MICO</name>
<dbReference type="PANTHER" id="PTHR20861">
    <property type="entry name" value="HOMOSERINE/4-DIPHOSPHOCYTIDYL-2-C-METHYL-D-ERYTHRITOL KINASE"/>
    <property type="match status" value="1"/>
</dbReference>
<dbReference type="InterPro" id="IPR020568">
    <property type="entry name" value="Ribosomal_Su5_D2-typ_SF"/>
</dbReference>
<evidence type="ECO:0000256" key="12">
    <source>
        <dbReference type="ARBA" id="ARBA00049954"/>
    </source>
</evidence>
<dbReference type="AlphaFoldDB" id="A0A077MCM1"/>
<dbReference type="InterPro" id="IPR014721">
    <property type="entry name" value="Ribsml_uS5_D2-typ_fold_subgr"/>
</dbReference>
<evidence type="ECO:0000256" key="9">
    <source>
        <dbReference type="ARBA" id="ARBA00022777"/>
    </source>
</evidence>
<dbReference type="Proteomes" id="UP000035720">
    <property type="component" value="Unassembled WGS sequence"/>
</dbReference>
<evidence type="ECO:0000256" key="7">
    <source>
        <dbReference type="ARBA" id="ARBA00022697"/>
    </source>
</evidence>
<evidence type="ECO:0000256" key="3">
    <source>
        <dbReference type="ARBA" id="ARBA00012078"/>
    </source>
</evidence>
<keyword evidence="7 13" id="KW-0791">Threonine biosynthesis</keyword>
<dbReference type="Gene3D" id="3.30.230.10">
    <property type="match status" value="1"/>
</dbReference>
<dbReference type="EC" id="2.7.1.39" evidence="3 13"/>
<dbReference type="InterPro" id="IPR006204">
    <property type="entry name" value="GHMP_kinase_N_dom"/>
</dbReference>
<evidence type="ECO:0000256" key="6">
    <source>
        <dbReference type="ARBA" id="ARBA00022679"/>
    </source>
</evidence>
<evidence type="ECO:0000256" key="13">
    <source>
        <dbReference type="HAMAP-Rule" id="MF_00384"/>
    </source>
</evidence>
<dbReference type="PROSITE" id="PS00627">
    <property type="entry name" value="GHMP_KINASES_ATP"/>
    <property type="match status" value="1"/>
</dbReference>
<reference evidence="16 17" key="1">
    <citation type="journal article" date="2013" name="ISME J.">
        <title>A metabolic model for members of the genus Tetrasphaera involved in enhanced biological phosphorus removal.</title>
        <authorList>
            <person name="Kristiansen R."/>
            <person name="Nguyen H.T.T."/>
            <person name="Saunders A.M."/>
            <person name="Nielsen J.L."/>
            <person name="Wimmer R."/>
            <person name="Le V.Q."/>
            <person name="McIlroy S.J."/>
            <person name="Petrovski S."/>
            <person name="Seviour R.J."/>
            <person name="Calteau A."/>
            <person name="Nielsen K.L."/>
            <person name="Nielsen P.H."/>
        </authorList>
    </citation>
    <scope>NUCLEOTIDE SEQUENCE [LARGE SCALE GENOMIC DNA]</scope>
    <source>
        <strain evidence="16 17">Ben 74</strain>
    </source>
</reference>
<dbReference type="UniPathway" id="UPA00050">
    <property type="reaction ID" value="UER00064"/>
</dbReference>
<dbReference type="SUPFAM" id="SSF55060">
    <property type="entry name" value="GHMP Kinase, C-terminal domain"/>
    <property type="match status" value="1"/>
</dbReference>
<dbReference type="STRING" id="1193518.BN13_970010"/>
<dbReference type="GO" id="GO:0005524">
    <property type="term" value="F:ATP binding"/>
    <property type="evidence" value="ECO:0007669"/>
    <property type="project" value="UniProtKB-UniRule"/>
</dbReference>
<evidence type="ECO:0000259" key="15">
    <source>
        <dbReference type="Pfam" id="PF08544"/>
    </source>
</evidence>
<dbReference type="InterPro" id="IPR006203">
    <property type="entry name" value="GHMP_knse_ATP-bd_CS"/>
</dbReference>
<keyword evidence="6 13" id="KW-0808">Transferase</keyword>
<dbReference type="EMBL" id="CAJC01000213">
    <property type="protein sequence ID" value="CCI55061.1"/>
    <property type="molecule type" value="Genomic_DNA"/>
</dbReference>
<keyword evidence="8 13" id="KW-0547">Nucleotide-binding</keyword>
<proteinExistence type="inferred from homology"/>
<evidence type="ECO:0000313" key="17">
    <source>
        <dbReference type="Proteomes" id="UP000035720"/>
    </source>
</evidence>
<dbReference type="SUPFAM" id="SSF54211">
    <property type="entry name" value="Ribosomal protein S5 domain 2-like"/>
    <property type="match status" value="1"/>
</dbReference>
<evidence type="ECO:0000256" key="5">
    <source>
        <dbReference type="ARBA" id="ARBA00022605"/>
    </source>
</evidence>
<feature type="domain" description="GHMP kinase C-terminal" evidence="15">
    <location>
        <begin position="240"/>
        <end position="281"/>
    </location>
</feature>
<organism evidence="16 17">
    <name type="scientific">Nostocoides jenkinsii Ben 74</name>
    <dbReference type="NCBI Taxonomy" id="1193518"/>
    <lineage>
        <taxon>Bacteria</taxon>
        <taxon>Bacillati</taxon>
        <taxon>Actinomycetota</taxon>
        <taxon>Actinomycetes</taxon>
        <taxon>Micrococcales</taxon>
        <taxon>Intrasporangiaceae</taxon>
        <taxon>Nostocoides</taxon>
    </lineage>
</organism>
<dbReference type="InterPro" id="IPR013750">
    <property type="entry name" value="GHMP_kinase_C_dom"/>
</dbReference>
<dbReference type="GO" id="GO:0005737">
    <property type="term" value="C:cytoplasm"/>
    <property type="evidence" value="ECO:0007669"/>
    <property type="project" value="UniProtKB-SubCell"/>
</dbReference>
<dbReference type="Pfam" id="PF08544">
    <property type="entry name" value="GHMP_kinases_C"/>
    <property type="match status" value="1"/>
</dbReference>
<dbReference type="InterPro" id="IPR000870">
    <property type="entry name" value="Homoserine_kinase"/>
</dbReference>
<dbReference type="Gene3D" id="3.30.70.890">
    <property type="entry name" value="GHMP kinase, C-terminal domain"/>
    <property type="match status" value="1"/>
</dbReference>
<evidence type="ECO:0000256" key="4">
    <source>
        <dbReference type="ARBA" id="ARBA00017858"/>
    </source>
</evidence>
<keyword evidence="17" id="KW-1185">Reference proteome</keyword>
<dbReference type="NCBIfam" id="TIGR00191">
    <property type="entry name" value="thrB"/>
    <property type="match status" value="1"/>
</dbReference>
<evidence type="ECO:0000256" key="2">
    <source>
        <dbReference type="ARBA" id="ARBA00007370"/>
    </source>
</evidence>
<protein>
    <recommendedName>
        <fullName evidence="4 13">Homoserine kinase</fullName>
        <shortName evidence="13">HK</shortName>
        <shortName evidence="13">HSK</shortName>
        <ecNumber evidence="3 13">2.7.1.39</ecNumber>
    </recommendedName>
</protein>
<dbReference type="HAMAP" id="MF_00384">
    <property type="entry name" value="Homoser_kinase"/>
    <property type="match status" value="1"/>
</dbReference>
<evidence type="ECO:0000256" key="8">
    <source>
        <dbReference type="ARBA" id="ARBA00022741"/>
    </source>
</evidence>
<keyword evidence="9 13" id="KW-0418">Kinase</keyword>
<feature type="domain" description="GHMP kinase N-terminal" evidence="14">
    <location>
        <begin position="71"/>
        <end position="154"/>
    </location>
</feature>
<evidence type="ECO:0000259" key="14">
    <source>
        <dbReference type="Pfam" id="PF00288"/>
    </source>
</evidence>
<comment type="function">
    <text evidence="12 13">Catalyzes the ATP-dependent phosphorylation of L-homoserine to L-homoserine phosphate.</text>
</comment>
<comment type="subcellular location">
    <subcellularLocation>
        <location evidence="13">Cytoplasm</location>
    </subcellularLocation>
</comment>
<comment type="caution">
    <text evidence="16">The sequence shown here is derived from an EMBL/GenBank/DDBJ whole genome shotgun (WGS) entry which is preliminary data.</text>
</comment>
<evidence type="ECO:0000256" key="11">
    <source>
        <dbReference type="ARBA" id="ARBA00049375"/>
    </source>
</evidence>